<dbReference type="PROSITE" id="PS00678">
    <property type="entry name" value="WD_REPEATS_1"/>
    <property type="match status" value="1"/>
</dbReference>
<dbReference type="PROSITE" id="PS50082">
    <property type="entry name" value="WD_REPEATS_2"/>
    <property type="match status" value="1"/>
</dbReference>
<reference evidence="6" key="1">
    <citation type="submission" date="2014-02" db="EMBL/GenBank/DDBJ databases">
        <authorList>
            <person name="Genoscope - CEA"/>
        </authorList>
    </citation>
    <scope>NUCLEOTIDE SEQUENCE</scope>
    <source>
        <strain evidence="6">LS3</strain>
    </source>
</reference>
<dbReference type="PANTHER" id="PTHR44040:SF1">
    <property type="entry name" value="RETINOBLASTOMA-BINDING PROTEIN 5"/>
    <property type="match status" value="1"/>
</dbReference>
<dbReference type="PhylomeDB" id="A0A060T5N4"/>
<dbReference type="Pfam" id="PF00400">
    <property type="entry name" value="WD40"/>
    <property type="match status" value="2"/>
</dbReference>
<dbReference type="InterPro" id="IPR019775">
    <property type="entry name" value="WD40_repeat_CS"/>
</dbReference>
<evidence type="ECO:0000256" key="1">
    <source>
        <dbReference type="ARBA" id="ARBA00004123"/>
    </source>
</evidence>
<evidence type="ECO:0000256" key="5">
    <source>
        <dbReference type="PROSITE-ProRule" id="PRU00221"/>
    </source>
</evidence>
<keyword evidence="4" id="KW-0539">Nucleus</keyword>
<dbReference type="InterPro" id="IPR001680">
    <property type="entry name" value="WD40_rpt"/>
</dbReference>
<keyword evidence="2 5" id="KW-0853">WD repeat</keyword>
<dbReference type="SUPFAM" id="SSF50978">
    <property type="entry name" value="WD40 repeat-like"/>
    <property type="match status" value="1"/>
</dbReference>
<reference evidence="6" key="2">
    <citation type="submission" date="2014-06" db="EMBL/GenBank/DDBJ databases">
        <title>The complete genome of Blastobotrys (Arxula) adeninivorans LS3 - a yeast of biotechnological interest.</title>
        <authorList>
            <person name="Kunze G."/>
            <person name="Gaillardin C."/>
            <person name="Czernicka M."/>
            <person name="Durrens P."/>
            <person name="Martin T."/>
            <person name="Boer E."/>
            <person name="Gabaldon T."/>
            <person name="Cruz J."/>
            <person name="Talla E."/>
            <person name="Marck C."/>
            <person name="Goffeau A."/>
            <person name="Barbe V."/>
            <person name="Baret P."/>
            <person name="Baronian K."/>
            <person name="Beier S."/>
            <person name="Bleykasten C."/>
            <person name="Bode R."/>
            <person name="Casaregola S."/>
            <person name="Despons L."/>
            <person name="Fairhead C."/>
            <person name="Giersberg M."/>
            <person name="Gierski P."/>
            <person name="Hahnel U."/>
            <person name="Hartmann A."/>
            <person name="Jankowska D."/>
            <person name="Jubin C."/>
            <person name="Jung P."/>
            <person name="Lafontaine I."/>
            <person name="Leh-Louis V."/>
            <person name="Lemaire M."/>
            <person name="Marcet-Houben M."/>
            <person name="Mascher M."/>
            <person name="Morel G."/>
            <person name="Richard G.-F."/>
            <person name="Riechen J."/>
            <person name="Sacerdot C."/>
            <person name="Sarkar A."/>
            <person name="Savel G."/>
            <person name="Schacherer J."/>
            <person name="Sherman D."/>
            <person name="Straub M.-L."/>
            <person name="Stein N."/>
            <person name="Thierry A."/>
            <person name="Trautwein-Schult A."/>
            <person name="Westhof E."/>
            <person name="Worch S."/>
            <person name="Dujon B."/>
            <person name="Souciet J.-L."/>
            <person name="Wincker P."/>
            <person name="Scholz U."/>
            <person name="Neuveglise N."/>
        </authorList>
    </citation>
    <scope>NUCLEOTIDE SEQUENCE</scope>
    <source>
        <strain evidence="6">LS3</strain>
    </source>
</reference>
<organism evidence="6">
    <name type="scientific">Blastobotrys adeninivorans</name>
    <name type="common">Yeast</name>
    <name type="synonym">Arxula adeninivorans</name>
    <dbReference type="NCBI Taxonomy" id="409370"/>
    <lineage>
        <taxon>Eukaryota</taxon>
        <taxon>Fungi</taxon>
        <taxon>Dikarya</taxon>
        <taxon>Ascomycota</taxon>
        <taxon>Saccharomycotina</taxon>
        <taxon>Dipodascomycetes</taxon>
        <taxon>Dipodascales</taxon>
        <taxon>Trichomonascaceae</taxon>
        <taxon>Blastobotrys</taxon>
    </lineage>
</organism>
<name>A0A060T5N4_BLAAD</name>
<keyword evidence="3" id="KW-0677">Repeat</keyword>
<dbReference type="InterPro" id="IPR015943">
    <property type="entry name" value="WD40/YVTN_repeat-like_dom_sf"/>
</dbReference>
<dbReference type="AlphaFoldDB" id="A0A060T5N4"/>
<evidence type="ECO:0000256" key="4">
    <source>
        <dbReference type="ARBA" id="ARBA00023242"/>
    </source>
</evidence>
<dbReference type="GO" id="GO:0048188">
    <property type="term" value="C:Set1C/COMPASS complex"/>
    <property type="evidence" value="ECO:0007669"/>
    <property type="project" value="InterPro"/>
</dbReference>
<comment type="subcellular location">
    <subcellularLocation>
        <location evidence="1">Nucleus</location>
    </subcellularLocation>
</comment>
<dbReference type="PROSITE" id="PS50294">
    <property type="entry name" value="WD_REPEATS_REGION"/>
    <property type="match status" value="1"/>
</dbReference>
<accession>A0A060T5N4</accession>
<evidence type="ECO:0000256" key="3">
    <source>
        <dbReference type="ARBA" id="ARBA00022737"/>
    </source>
</evidence>
<dbReference type="SMART" id="SM00320">
    <property type="entry name" value="WD40"/>
    <property type="match status" value="4"/>
</dbReference>
<dbReference type="InterPro" id="IPR036322">
    <property type="entry name" value="WD40_repeat_dom_sf"/>
</dbReference>
<protein>
    <submittedName>
        <fullName evidence="6">ARAD1C13882p</fullName>
    </submittedName>
</protein>
<evidence type="ECO:0000313" key="6">
    <source>
        <dbReference type="EMBL" id="CDP34501.1"/>
    </source>
</evidence>
<evidence type="ECO:0000256" key="2">
    <source>
        <dbReference type="ARBA" id="ARBA00022574"/>
    </source>
</evidence>
<proteinExistence type="predicted"/>
<feature type="repeat" description="WD" evidence="5">
    <location>
        <begin position="62"/>
        <end position="103"/>
    </location>
</feature>
<dbReference type="EMBL" id="HG937693">
    <property type="protein sequence ID" value="CDP34501.1"/>
    <property type="molecule type" value="Genomic_DNA"/>
</dbReference>
<dbReference type="InterPro" id="IPR037850">
    <property type="entry name" value="RBBP5/Swd1"/>
</dbReference>
<sequence>MNLSLDPFLFSQEYPESLTRTLSWGHSVCVRFNRTGEYLASGLADGNVVIYDYDTYGVAKILRGHAAAIQSLSWSHDGRYILSACRDWKCILWDLKDEGPKRTINFGTPVLGAMLHPKDHNVFIASLYGEQPKYVRLKDDDVDISDIPNPNDKELTLAMTFSSTGDHIIAGTSKGNLNILQNVNDKLDIIHIVKVTNAGIKMLQLGPSGRKLLVNASDRVVRLLSIPEMSRDPVDSWEFNTVHKFQDFVNRLTWTAAAINWTEEFVGATTYNNLDVYLWETTMGSLTKIYDGPKEEMVHLEFHPRMSAMATTGLDSGRIYLWEATIPQKWSALAPDFVELEENEEYEEREDEFDLIDEEERTKRQEEEGIVEVFAKDEEEDGTFVIPLRLTDFEQPPPVDDD</sequence>
<dbReference type="Gene3D" id="2.130.10.10">
    <property type="entry name" value="YVTN repeat-like/Quinoprotein amine dehydrogenase"/>
    <property type="match status" value="1"/>
</dbReference>
<gene>
    <name evidence="6" type="ORF">GNLVRS02_ARAD1C13882g</name>
</gene>
<dbReference type="PANTHER" id="PTHR44040">
    <property type="entry name" value="RETINOBLASTOMA-BINDING PROTEIN 5"/>
    <property type="match status" value="1"/>
</dbReference>